<dbReference type="GO" id="GO:0003700">
    <property type="term" value="F:DNA-binding transcription factor activity"/>
    <property type="evidence" value="ECO:0007669"/>
    <property type="project" value="InterPro"/>
</dbReference>
<feature type="compositionally biased region" description="Basic and acidic residues" evidence="11">
    <location>
        <begin position="129"/>
        <end position="142"/>
    </location>
</feature>
<protein>
    <recommendedName>
        <fullName evidence="12">HSF-type DNA-binding domain-containing protein</fullName>
    </recommendedName>
</protein>
<keyword evidence="7" id="KW-0804">Transcription</keyword>
<sequence length="271" mass="31258">MEANSGQNGSALLEHVRKSSPPPFLLKTYMLVEDPQTDEVISWNADGTGFVVWQPPEFARDLLPTLFKHSNFSSFVRQLNTYGFRKVTTTRWEFRNEMFLKGKKELLCEIRRRKAWANRKHQNQNQHQAADRLQDRHHDHQTSSDNINVGVDEDRRSLSSESSLLEYSNLIDENERLKKENRALNFELSNMKSRCKELLDLVSKYAIRNKNHSSSTLIISRSNNRPHGDGSNITEEEASGGGDVVHKEEKGLKLFGVRLGDVDLHDTRKRK</sequence>
<dbReference type="Proteomes" id="UP001345219">
    <property type="component" value="Chromosome 18"/>
</dbReference>
<dbReference type="SMART" id="SM00415">
    <property type="entry name" value="HSF"/>
    <property type="match status" value="1"/>
</dbReference>
<evidence type="ECO:0000256" key="2">
    <source>
        <dbReference type="ARBA" id="ARBA00011233"/>
    </source>
</evidence>
<dbReference type="InterPro" id="IPR036390">
    <property type="entry name" value="WH_DNA-bd_sf"/>
</dbReference>
<keyword evidence="5" id="KW-0346">Stress response</keyword>
<proteinExistence type="inferred from homology"/>
<evidence type="ECO:0000256" key="1">
    <source>
        <dbReference type="ARBA" id="ARBA00004123"/>
    </source>
</evidence>
<evidence type="ECO:0000256" key="4">
    <source>
        <dbReference type="ARBA" id="ARBA00023015"/>
    </source>
</evidence>
<feature type="coiled-coil region" evidence="10">
    <location>
        <begin position="160"/>
        <end position="194"/>
    </location>
</feature>
<dbReference type="FunFam" id="1.10.10.10:FF:000037">
    <property type="entry name" value="Heat stress transcription factor B-4"/>
    <property type="match status" value="1"/>
</dbReference>
<name>A0AAN7L6G9_9MYRT</name>
<evidence type="ECO:0000256" key="9">
    <source>
        <dbReference type="RuleBase" id="RU004020"/>
    </source>
</evidence>
<evidence type="ECO:0000256" key="6">
    <source>
        <dbReference type="ARBA" id="ARBA00023125"/>
    </source>
</evidence>
<evidence type="ECO:0000256" key="8">
    <source>
        <dbReference type="ARBA" id="ARBA00023242"/>
    </source>
</evidence>
<accession>A0AAN7L6G9</accession>
<comment type="similarity">
    <text evidence="9">Belongs to the HSF family.</text>
</comment>
<keyword evidence="14" id="KW-1185">Reference proteome</keyword>
<dbReference type="GO" id="GO:0000978">
    <property type="term" value="F:RNA polymerase II cis-regulatory region sequence-specific DNA binding"/>
    <property type="evidence" value="ECO:0007669"/>
    <property type="project" value="TreeGrafter"/>
</dbReference>
<comment type="caution">
    <text evidence="13">The sequence shown here is derived from an EMBL/GenBank/DDBJ whole genome shotgun (WGS) entry which is preliminary data.</text>
</comment>
<dbReference type="PROSITE" id="PS00434">
    <property type="entry name" value="HSF_DOMAIN"/>
    <property type="match status" value="1"/>
</dbReference>
<feature type="region of interest" description="Disordered" evidence="11">
    <location>
        <begin position="117"/>
        <end position="155"/>
    </location>
</feature>
<gene>
    <name evidence="13" type="ORF">SAY87_023936</name>
</gene>
<dbReference type="GO" id="GO:0006357">
    <property type="term" value="P:regulation of transcription by RNA polymerase II"/>
    <property type="evidence" value="ECO:0007669"/>
    <property type="project" value="TreeGrafter"/>
</dbReference>
<dbReference type="InterPro" id="IPR000232">
    <property type="entry name" value="HSF_DNA-bd"/>
</dbReference>
<comment type="subcellular location">
    <subcellularLocation>
        <location evidence="1">Nucleus</location>
    </subcellularLocation>
</comment>
<dbReference type="EMBL" id="JAXIOK010000003">
    <property type="protein sequence ID" value="KAK4775975.1"/>
    <property type="molecule type" value="Genomic_DNA"/>
</dbReference>
<keyword evidence="8" id="KW-0539">Nucleus</keyword>
<evidence type="ECO:0000256" key="11">
    <source>
        <dbReference type="SAM" id="MobiDB-lite"/>
    </source>
</evidence>
<dbReference type="Gene3D" id="1.10.10.10">
    <property type="entry name" value="Winged helix-like DNA-binding domain superfamily/Winged helix DNA-binding domain"/>
    <property type="match status" value="1"/>
</dbReference>
<dbReference type="AlphaFoldDB" id="A0AAN7L6G9"/>
<dbReference type="InterPro" id="IPR036388">
    <property type="entry name" value="WH-like_DNA-bd_sf"/>
</dbReference>
<evidence type="ECO:0000313" key="13">
    <source>
        <dbReference type="EMBL" id="KAK4775975.1"/>
    </source>
</evidence>
<feature type="domain" description="HSF-type DNA-binding" evidence="12">
    <location>
        <begin position="63"/>
        <end position="87"/>
    </location>
</feature>
<dbReference type="Pfam" id="PF00447">
    <property type="entry name" value="HSF_DNA-bind"/>
    <property type="match status" value="1"/>
</dbReference>
<evidence type="ECO:0000259" key="12">
    <source>
        <dbReference type="PROSITE" id="PS00434"/>
    </source>
</evidence>
<dbReference type="SUPFAM" id="SSF46785">
    <property type="entry name" value="Winged helix' DNA-binding domain"/>
    <property type="match status" value="1"/>
</dbReference>
<evidence type="ECO:0000256" key="3">
    <source>
        <dbReference type="ARBA" id="ARBA00022553"/>
    </source>
</evidence>
<reference evidence="13 14" key="1">
    <citation type="journal article" date="2023" name="Hortic Res">
        <title>Pangenome of water caltrop reveals structural variations and asymmetric subgenome divergence after allopolyploidization.</title>
        <authorList>
            <person name="Zhang X."/>
            <person name="Chen Y."/>
            <person name="Wang L."/>
            <person name="Yuan Y."/>
            <person name="Fang M."/>
            <person name="Shi L."/>
            <person name="Lu R."/>
            <person name="Comes H.P."/>
            <person name="Ma Y."/>
            <person name="Chen Y."/>
            <person name="Huang G."/>
            <person name="Zhou Y."/>
            <person name="Zheng Z."/>
            <person name="Qiu Y."/>
        </authorList>
    </citation>
    <scope>NUCLEOTIDE SEQUENCE [LARGE SCALE GENOMIC DNA]</scope>
    <source>
        <tissue evidence="13">Roots</tissue>
    </source>
</reference>
<dbReference type="PANTHER" id="PTHR10015">
    <property type="entry name" value="HEAT SHOCK TRANSCRIPTION FACTOR"/>
    <property type="match status" value="1"/>
</dbReference>
<dbReference type="PRINTS" id="PR00056">
    <property type="entry name" value="HSFDOMAIN"/>
</dbReference>
<keyword evidence="4" id="KW-0805">Transcription regulation</keyword>
<evidence type="ECO:0000256" key="10">
    <source>
        <dbReference type="SAM" id="Coils"/>
    </source>
</evidence>
<keyword evidence="6" id="KW-0238">DNA-binding</keyword>
<organism evidence="13 14">
    <name type="scientific">Trapa incisa</name>
    <dbReference type="NCBI Taxonomy" id="236973"/>
    <lineage>
        <taxon>Eukaryota</taxon>
        <taxon>Viridiplantae</taxon>
        <taxon>Streptophyta</taxon>
        <taxon>Embryophyta</taxon>
        <taxon>Tracheophyta</taxon>
        <taxon>Spermatophyta</taxon>
        <taxon>Magnoliopsida</taxon>
        <taxon>eudicotyledons</taxon>
        <taxon>Gunneridae</taxon>
        <taxon>Pentapetalae</taxon>
        <taxon>rosids</taxon>
        <taxon>malvids</taxon>
        <taxon>Myrtales</taxon>
        <taxon>Lythraceae</taxon>
        <taxon>Trapa</taxon>
    </lineage>
</organism>
<keyword evidence="3" id="KW-0597">Phosphoprotein</keyword>
<comment type="subunit">
    <text evidence="2">Homotrimer.</text>
</comment>
<feature type="region of interest" description="Disordered" evidence="11">
    <location>
        <begin position="219"/>
        <end position="245"/>
    </location>
</feature>
<evidence type="ECO:0000256" key="5">
    <source>
        <dbReference type="ARBA" id="ARBA00023016"/>
    </source>
</evidence>
<dbReference type="GO" id="GO:0005634">
    <property type="term" value="C:nucleus"/>
    <property type="evidence" value="ECO:0007669"/>
    <property type="project" value="UniProtKB-SubCell"/>
</dbReference>
<evidence type="ECO:0000313" key="14">
    <source>
        <dbReference type="Proteomes" id="UP001345219"/>
    </source>
</evidence>
<dbReference type="PANTHER" id="PTHR10015:SF285">
    <property type="entry name" value="HEAT STRESS TRANSCRIPTION FACTOR B-3"/>
    <property type="match status" value="1"/>
</dbReference>
<keyword evidence="10" id="KW-0175">Coiled coil</keyword>
<evidence type="ECO:0000256" key="7">
    <source>
        <dbReference type="ARBA" id="ARBA00023163"/>
    </source>
</evidence>